<dbReference type="InterPro" id="IPR013784">
    <property type="entry name" value="Carb-bd-like_fold"/>
</dbReference>
<dbReference type="Pfam" id="PF16378">
    <property type="entry name" value="DUF4988"/>
    <property type="match status" value="1"/>
</dbReference>
<evidence type="ECO:0000256" key="4">
    <source>
        <dbReference type="ARBA" id="ARBA00022729"/>
    </source>
</evidence>
<feature type="region of interest" description="Disordered" evidence="6">
    <location>
        <begin position="579"/>
        <end position="602"/>
    </location>
</feature>
<dbReference type="InterPro" id="IPR042229">
    <property type="entry name" value="Listeria/Bacterioides_rpt_sf"/>
</dbReference>
<dbReference type="EMBL" id="CP073084">
    <property type="protein sequence ID" value="QUE53801.1"/>
    <property type="molecule type" value="Genomic_DNA"/>
</dbReference>
<feature type="compositionally biased region" description="Polar residues" evidence="6">
    <location>
        <begin position="593"/>
        <end position="602"/>
    </location>
</feature>
<dbReference type="SUPFAM" id="SSF49452">
    <property type="entry name" value="Starch-binding domain-like"/>
    <property type="match status" value="1"/>
</dbReference>
<comment type="subcellular location">
    <subcellularLocation>
        <location evidence="1">Cell envelope</location>
    </subcellularLocation>
</comment>
<evidence type="ECO:0000256" key="7">
    <source>
        <dbReference type="SAM" id="Phobius"/>
    </source>
</evidence>
<keyword evidence="5" id="KW-0572">Peptidoglycan-anchor</keyword>
<evidence type="ECO:0000256" key="2">
    <source>
        <dbReference type="ARBA" id="ARBA00022512"/>
    </source>
</evidence>
<dbReference type="InterPro" id="IPR019931">
    <property type="entry name" value="LPXTG_anchor"/>
</dbReference>
<dbReference type="RefSeq" id="WP_212569960.1">
    <property type="nucleotide sequence ID" value="NZ_CP073084.1"/>
</dbReference>
<keyword evidence="2" id="KW-0134">Cell wall</keyword>
<feature type="domain" description="Gram-positive cocci surface proteins LPxTG" evidence="8">
    <location>
        <begin position="724"/>
        <end position="759"/>
    </location>
</feature>
<keyword evidence="4" id="KW-0732">Signal</keyword>
<keyword evidence="7" id="KW-1133">Transmembrane helix</keyword>
<dbReference type="NCBIfam" id="TIGR02543">
    <property type="entry name" value="List_Bact_rpt"/>
    <property type="match status" value="1"/>
</dbReference>
<dbReference type="PROSITE" id="PS50847">
    <property type="entry name" value="GRAM_POS_ANCHORING"/>
    <property type="match status" value="1"/>
</dbReference>
<evidence type="ECO:0000256" key="6">
    <source>
        <dbReference type="SAM" id="MobiDB-lite"/>
    </source>
</evidence>
<dbReference type="InterPro" id="IPR032149">
    <property type="entry name" value="DUF4988"/>
</dbReference>
<dbReference type="PANTHER" id="PTHR24637:SF420">
    <property type="entry name" value="NEMATODE CUTICLE COLLAGEN N-TERMINAL DOMAIN-CONTAINING PROTEIN"/>
    <property type="match status" value="1"/>
</dbReference>
<dbReference type="PANTHER" id="PTHR24637">
    <property type="entry name" value="COLLAGEN"/>
    <property type="match status" value="1"/>
</dbReference>
<dbReference type="NCBIfam" id="TIGR01167">
    <property type="entry name" value="LPXTG_anchor"/>
    <property type="match status" value="1"/>
</dbReference>
<accession>A0ABX7YJ13</accession>
<dbReference type="InterPro" id="IPR013378">
    <property type="entry name" value="InlB-like_B-rpt"/>
</dbReference>
<organism evidence="9 10">
    <name type="scientific">Streptococcus oriscaviae</name>
    <dbReference type="NCBI Taxonomy" id="2781599"/>
    <lineage>
        <taxon>Bacteria</taxon>
        <taxon>Bacillati</taxon>
        <taxon>Bacillota</taxon>
        <taxon>Bacilli</taxon>
        <taxon>Lactobacillales</taxon>
        <taxon>Streptococcaceae</taxon>
        <taxon>Streptococcus</taxon>
    </lineage>
</organism>
<evidence type="ECO:0000256" key="1">
    <source>
        <dbReference type="ARBA" id="ARBA00004196"/>
    </source>
</evidence>
<evidence type="ECO:0000313" key="9">
    <source>
        <dbReference type="EMBL" id="QUE53801.1"/>
    </source>
</evidence>
<evidence type="ECO:0000256" key="5">
    <source>
        <dbReference type="ARBA" id="ARBA00023088"/>
    </source>
</evidence>
<name>A0ABX7YJ13_9STRE</name>
<sequence>MNKKLFISFVVALISLGSWIGVEAAEIRGFVKQFTNEQARSFVQQPNGRFSATQPAWSQSAYLNRIAVTVQAADGTVVYSGETGNTATGVGGYFAVPNLPVGTYTITLSANDLTALPFAVGATVQPQMTVSVQLTSDSEIKNLNWILASQSKRILALSKRGTFPGGTADVDQLGNPVHYRIWYQGGDVASLYTQAGVNYVYFKGALFNDTIGLYSNALTEPTLSADEKAYGWEFKGWRINQSDVIYSSEEVGNTRITADIILEAVYEAPSYTVSFATDEEKGTINGQPVVSYTVEGNGSAVTNLVGGSLPVATAKPGYTFLGWYADHTTNLVDDATILATGVKKDLTYYAKYKKDAPTLSIGANGNWFIDGVDTGKPSQGPAGADAQALTVTATDFDAAGNTVVTFSDNSQVTIKKGTDGQNGTNGTSVTILSTSQDAAGNTIVTFSDGTSMQVNKGEDARPLTILESKEDANGNTVITFSDKSVVVVKKGQDATAPKVEIGTNGNWFVNGVDTGKPSQGTSGQDGQSITVQETRLDANGNTVVIFSDGTSLTIHKGADAQAPQIHIGSNGNWFVNGVDTGKPAQGPKGQDGATGQNGKDGQSLSIVETKLDKDGNTLIVFSDGSQVSVHKGQAGQDGSSPVIAINADGYWVINGQLTTTKAKGEAGRDGQTPTIEIGSNGNWIVNGADTGIPAKGVDGKDGQVLAAGQSATGNPVTNFVKGILPATGTEQNIALLLLLGSGLMLGGGYVLGRRKSKGE</sequence>
<keyword evidence="10" id="KW-1185">Reference proteome</keyword>
<reference evidence="9 10" key="1">
    <citation type="submission" date="2021-04" db="EMBL/GenBank/DDBJ databases">
        <title>Complete genome sequence of a novel Streptococcus species.</title>
        <authorList>
            <person name="Teng J.L.L."/>
        </authorList>
    </citation>
    <scope>NUCLEOTIDE SEQUENCE [LARGE SCALE GENOMIC DNA]</scope>
    <source>
        <strain evidence="9 10">HKU75</strain>
    </source>
</reference>
<feature type="transmembrane region" description="Helical" evidence="7">
    <location>
        <begin position="733"/>
        <end position="752"/>
    </location>
</feature>
<gene>
    <name evidence="9" type="ORF">INT76_08200</name>
</gene>
<protein>
    <submittedName>
        <fullName evidence="9">InlB B-repeat-containing protein</fullName>
    </submittedName>
</protein>
<keyword evidence="7" id="KW-0472">Membrane</keyword>
<dbReference type="Gene3D" id="2.60.40.4270">
    <property type="entry name" value="Listeria-Bacteroides repeat domain"/>
    <property type="match status" value="1"/>
</dbReference>
<evidence type="ECO:0000259" key="8">
    <source>
        <dbReference type="PROSITE" id="PS50847"/>
    </source>
</evidence>
<evidence type="ECO:0000256" key="3">
    <source>
        <dbReference type="ARBA" id="ARBA00022525"/>
    </source>
</evidence>
<keyword evidence="3" id="KW-0964">Secreted</keyword>
<keyword evidence="7" id="KW-0812">Transmembrane</keyword>
<dbReference type="Proteomes" id="UP000677616">
    <property type="component" value="Chromosome"/>
</dbReference>
<evidence type="ECO:0000313" key="10">
    <source>
        <dbReference type="Proteomes" id="UP000677616"/>
    </source>
</evidence>
<dbReference type="Gene3D" id="2.60.40.1120">
    <property type="entry name" value="Carboxypeptidase-like, regulatory domain"/>
    <property type="match status" value="1"/>
</dbReference>
<proteinExistence type="predicted"/>